<dbReference type="PANTHER" id="PTHR34309:SF10">
    <property type="entry name" value="SLR1406 PROTEIN"/>
    <property type="match status" value="1"/>
</dbReference>
<organism evidence="2 3">
    <name type="scientific">Actinomycetospora chlora</name>
    <dbReference type="NCBI Taxonomy" id="663608"/>
    <lineage>
        <taxon>Bacteria</taxon>
        <taxon>Bacillati</taxon>
        <taxon>Actinomycetota</taxon>
        <taxon>Actinomycetes</taxon>
        <taxon>Pseudonocardiales</taxon>
        <taxon>Pseudonocardiaceae</taxon>
        <taxon>Actinomycetospora</taxon>
    </lineage>
</organism>
<evidence type="ECO:0000313" key="3">
    <source>
        <dbReference type="Proteomes" id="UP001500928"/>
    </source>
</evidence>
<dbReference type="EMBL" id="BAABHO010000015">
    <property type="protein sequence ID" value="GAA4788144.1"/>
    <property type="molecule type" value="Genomic_DNA"/>
</dbReference>
<dbReference type="SUPFAM" id="SSF143744">
    <property type="entry name" value="GlcG-like"/>
    <property type="match status" value="1"/>
</dbReference>
<dbReference type="PANTHER" id="PTHR34309">
    <property type="entry name" value="SLR1406 PROTEIN"/>
    <property type="match status" value="1"/>
</dbReference>
<dbReference type="InterPro" id="IPR005624">
    <property type="entry name" value="PduO/GlcC-like"/>
</dbReference>
<accession>A0ABP9AYU4</accession>
<feature type="region of interest" description="Disordered" evidence="1">
    <location>
        <begin position="159"/>
        <end position="225"/>
    </location>
</feature>
<feature type="region of interest" description="Disordered" evidence="1">
    <location>
        <begin position="1"/>
        <end position="24"/>
    </location>
</feature>
<dbReference type="RefSeq" id="WP_345414341.1">
    <property type="nucleotide sequence ID" value="NZ_BAABHO010000015.1"/>
</dbReference>
<dbReference type="Pfam" id="PF03928">
    <property type="entry name" value="HbpS-like"/>
    <property type="match status" value="1"/>
</dbReference>
<protein>
    <recommendedName>
        <fullName evidence="4">Heme-binding protein</fullName>
    </recommendedName>
</protein>
<proteinExistence type="predicted"/>
<name>A0ABP9AYU4_9PSEU</name>
<evidence type="ECO:0008006" key="4">
    <source>
        <dbReference type="Google" id="ProtNLM"/>
    </source>
</evidence>
<sequence>MAHHQHGPGGEAGHGQRDGAPRGAVQVQYAVQRAPGLGEEGRPLLGGQQGVGARLLPGDVAQVPAHVAVVGLRQRGRHGAEGRAAAAPHVPLAGRVLDDRVEPLRLALAHGAGEDVAAGHVDDLADAQQRQQLQGGGVGRTHDPGAVADDHTLVEAVEEAGAGAGGGRRERRRRGGGNCSGATEFRRRRADPCVHGPSLPGGDGRRHPRRRRSSPPRAGRWYRRAPGGYRPAMSINLEQAQSIVSAALAHARAQGFKPLTVAVLDPGGALVALGREDGSGFLRPDVATAKAYGVLGLAMDSRAIAARAADSAEFFTSVAALSGGKVFSVPGGVFIHDDAGTLLGAAGASGDASTADEEAVVAGIRAAGLTPRTGAE</sequence>
<dbReference type="Gene3D" id="3.30.450.150">
    <property type="entry name" value="Haem-degrading domain"/>
    <property type="match status" value="1"/>
</dbReference>
<keyword evidence="3" id="KW-1185">Reference proteome</keyword>
<gene>
    <name evidence="2" type="ORF">GCM10023200_23130</name>
</gene>
<comment type="caution">
    <text evidence="2">The sequence shown here is derived from an EMBL/GenBank/DDBJ whole genome shotgun (WGS) entry which is preliminary data.</text>
</comment>
<evidence type="ECO:0000313" key="2">
    <source>
        <dbReference type="EMBL" id="GAA4788144.1"/>
    </source>
</evidence>
<dbReference type="InterPro" id="IPR038084">
    <property type="entry name" value="PduO/GlcC-like_sf"/>
</dbReference>
<dbReference type="InterPro" id="IPR052517">
    <property type="entry name" value="GlcG_carb_metab_protein"/>
</dbReference>
<evidence type="ECO:0000256" key="1">
    <source>
        <dbReference type="SAM" id="MobiDB-lite"/>
    </source>
</evidence>
<dbReference type="Proteomes" id="UP001500928">
    <property type="component" value="Unassembled WGS sequence"/>
</dbReference>
<reference evidence="3" key="1">
    <citation type="journal article" date="2019" name="Int. J. Syst. Evol. Microbiol.">
        <title>The Global Catalogue of Microorganisms (GCM) 10K type strain sequencing project: providing services to taxonomists for standard genome sequencing and annotation.</title>
        <authorList>
            <consortium name="The Broad Institute Genomics Platform"/>
            <consortium name="The Broad Institute Genome Sequencing Center for Infectious Disease"/>
            <person name="Wu L."/>
            <person name="Ma J."/>
        </authorList>
    </citation>
    <scope>NUCLEOTIDE SEQUENCE [LARGE SCALE GENOMIC DNA]</scope>
    <source>
        <strain evidence="3">JCM 17979</strain>
    </source>
</reference>